<feature type="transmembrane region" description="Helical" evidence="1">
    <location>
        <begin position="21"/>
        <end position="38"/>
    </location>
</feature>
<feature type="transmembrane region" description="Helical" evidence="1">
    <location>
        <begin position="193"/>
        <end position="212"/>
    </location>
</feature>
<evidence type="ECO:0000313" key="3">
    <source>
        <dbReference type="Proteomes" id="UP000318833"/>
    </source>
</evidence>
<dbReference type="Proteomes" id="UP000318833">
    <property type="component" value="Unassembled WGS sequence"/>
</dbReference>
<dbReference type="OrthoDB" id="9812349at2"/>
<feature type="transmembrane region" description="Helical" evidence="1">
    <location>
        <begin position="218"/>
        <end position="240"/>
    </location>
</feature>
<sequence>MFRNPFSFSGRIRRLEYGLSYIIFLAAFFMMGMIIEVFDEAESLFFLIILPGYWFIIAQGTKRCHDLGSSGFFQLIPFYGLIMIFGEGQDGNNRYGYNPKENHIPTTPKKPFQFKVALPKNRTILDIGNELLCIALLNTLFAIIIKNYIQLEGIRLLLIGFSFIPCYFLLLVLSHKRSALPNLKPYLFRHRVMYAIIIYVLIQLYNLVFLNLDFSVDTIVSGIFLILLITGITYIPFLIYPRYFKNEVSNDERNNSEIIKY</sequence>
<feature type="transmembrane region" description="Helical" evidence="1">
    <location>
        <begin position="44"/>
        <end position="61"/>
    </location>
</feature>
<feature type="transmembrane region" description="Helical" evidence="1">
    <location>
        <begin position="155"/>
        <end position="173"/>
    </location>
</feature>
<dbReference type="InterPro" id="IPR008523">
    <property type="entry name" value="DUF805"/>
</dbReference>
<protein>
    <submittedName>
        <fullName evidence="2">DUF805 domain-containing protein</fullName>
    </submittedName>
</protein>
<name>A0A554VL51_9FLAO</name>
<dbReference type="PANTHER" id="PTHR34980">
    <property type="entry name" value="INNER MEMBRANE PROTEIN-RELATED-RELATED"/>
    <property type="match status" value="1"/>
</dbReference>
<dbReference type="PANTHER" id="PTHR34980:SF3">
    <property type="entry name" value="BLR8105 PROTEIN"/>
    <property type="match status" value="1"/>
</dbReference>
<proteinExistence type="predicted"/>
<comment type="caution">
    <text evidence="2">The sequence shown here is derived from an EMBL/GenBank/DDBJ whole genome shotgun (WGS) entry which is preliminary data.</text>
</comment>
<evidence type="ECO:0000256" key="1">
    <source>
        <dbReference type="SAM" id="Phobius"/>
    </source>
</evidence>
<keyword evidence="1" id="KW-0472">Membrane</keyword>
<dbReference type="EMBL" id="VLNR01000019">
    <property type="protein sequence ID" value="TSE08830.1"/>
    <property type="molecule type" value="Genomic_DNA"/>
</dbReference>
<reference evidence="2 3" key="1">
    <citation type="submission" date="2019-07" db="EMBL/GenBank/DDBJ databases">
        <title>The draft genome sequence of Aquimarina algiphila M91.</title>
        <authorList>
            <person name="Meng X."/>
        </authorList>
    </citation>
    <scope>NUCLEOTIDE SEQUENCE [LARGE SCALE GENOMIC DNA]</scope>
    <source>
        <strain evidence="2 3">M91</strain>
    </source>
</reference>
<keyword evidence="3" id="KW-1185">Reference proteome</keyword>
<organism evidence="2 3">
    <name type="scientific">Aquimarina algiphila</name>
    <dbReference type="NCBI Taxonomy" id="2047982"/>
    <lineage>
        <taxon>Bacteria</taxon>
        <taxon>Pseudomonadati</taxon>
        <taxon>Bacteroidota</taxon>
        <taxon>Flavobacteriia</taxon>
        <taxon>Flavobacteriales</taxon>
        <taxon>Flavobacteriaceae</taxon>
        <taxon>Aquimarina</taxon>
    </lineage>
</organism>
<evidence type="ECO:0000313" key="2">
    <source>
        <dbReference type="EMBL" id="TSE08830.1"/>
    </source>
</evidence>
<keyword evidence="1" id="KW-1133">Transmembrane helix</keyword>
<gene>
    <name evidence="2" type="ORF">FOF46_11035</name>
</gene>
<dbReference type="RefSeq" id="WP_109437751.1">
    <property type="nucleotide sequence ID" value="NZ_CANLFO010000007.1"/>
</dbReference>
<dbReference type="Pfam" id="PF05656">
    <property type="entry name" value="DUF805"/>
    <property type="match status" value="1"/>
</dbReference>
<feature type="transmembrane region" description="Helical" evidence="1">
    <location>
        <begin position="131"/>
        <end position="149"/>
    </location>
</feature>
<keyword evidence="1" id="KW-0812">Transmembrane</keyword>
<dbReference type="AlphaFoldDB" id="A0A554VL51"/>
<dbReference type="GO" id="GO:0005886">
    <property type="term" value="C:plasma membrane"/>
    <property type="evidence" value="ECO:0007669"/>
    <property type="project" value="TreeGrafter"/>
</dbReference>
<accession>A0A554VL51</accession>